<evidence type="ECO:0000256" key="6">
    <source>
        <dbReference type="ARBA" id="ARBA00022737"/>
    </source>
</evidence>
<dbReference type="PROSITE" id="PS51257">
    <property type="entry name" value="PROKAR_LIPOPROTEIN"/>
    <property type="match status" value="1"/>
</dbReference>
<evidence type="ECO:0000256" key="7">
    <source>
        <dbReference type="ARBA" id="ARBA00023002"/>
    </source>
</evidence>
<dbReference type="PANTHER" id="PTHR11709:SF394">
    <property type="entry name" value="FI03373P-RELATED"/>
    <property type="match status" value="1"/>
</dbReference>
<dbReference type="InterPro" id="IPR011707">
    <property type="entry name" value="Cu-oxidase-like_N"/>
</dbReference>
<keyword evidence="8 10" id="KW-0186">Copper</keyword>
<dbReference type="NCBIfam" id="TIGR02376">
    <property type="entry name" value="Cu_nitrite_red"/>
    <property type="match status" value="1"/>
</dbReference>
<feature type="binding site" description="type 1 copper site" evidence="10">
    <location>
        <position position="179"/>
    </location>
    <ligand>
        <name>Cu cation</name>
        <dbReference type="ChEBI" id="CHEBI:23378"/>
        <label>1</label>
    </ligand>
</feature>
<feature type="binding site" description="type 1 copper site" evidence="10">
    <location>
        <position position="171"/>
    </location>
    <ligand>
        <name>Cu cation</name>
        <dbReference type="ChEBI" id="CHEBI:23378"/>
        <label>1</label>
    </ligand>
</feature>
<keyword evidence="7 13" id="KW-0560">Oxidoreductase</keyword>
<dbReference type="FunFam" id="2.60.40.420:FF:000093">
    <property type="entry name" value="Copper-containing nitrite reductase"/>
    <property type="match status" value="1"/>
</dbReference>
<name>A0A7J9SI93_9EURY</name>
<dbReference type="PANTHER" id="PTHR11709">
    <property type="entry name" value="MULTI-COPPER OXIDASE"/>
    <property type="match status" value="1"/>
</dbReference>
<comment type="caution">
    <text evidence="13">The sequence shown here is derived from an EMBL/GenBank/DDBJ whole genome shotgun (WGS) entry which is preliminary data.</text>
</comment>
<keyword evidence="6" id="KW-0677">Repeat</keyword>
<dbReference type="Pfam" id="PF07732">
    <property type="entry name" value="Cu-oxidase_3"/>
    <property type="match status" value="1"/>
</dbReference>
<feature type="region of interest" description="Disordered" evidence="11">
    <location>
        <begin position="28"/>
        <end position="70"/>
    </location>
</feature>
<feature type="binding site" description="type 1 copper site" evidence="10">
    <location>
        <position position="130"/>
    </location>
    <ligand>
        <name>Cu cation</name>
        <dbReference type="ChEBI" id="CHEBI:23378"/>
        <label>1</label>
    </ligand>
</feature>
<comment type="cofactor">
    <cofactor evidence="1 10">
        <name>Cu(+)</name>
        <dbReference type="ChEBI" id="CHEBI:49552"/>
    </cofactor>
</comment>
<feature type="compositionally biased region" description="Low complexity" evidence="11">
    <location>
        <begin position="28"/>
        <end position="44"/>
    </location>
</feature>
<evidence type="ECO:0000259" key="12">
    <source>
        <dbReference type="Pfam" id="PF07732"/>
    </source>
</evidence>
<evidence type="ECO:0000256" key="10">
    <source>
        <dbReference type="PIRSR" id="PIRSR601287-1"/>
    </source>
</evidence>
<evidence type="ECO:0000256" key="9">
    <source>
        <dbReference type="ARBA" id="ARBA00049340"/>
    </source>
</evidence>
<dbReference type="GO" id="GO:0005507">
    <property type="term" value="F:copper ion binding"/>
    <property type="evidence" value="ECO:0007669"/>
    <property type="project" value="InterPro"/>
</dbReference>
<feature type="binding site" description="type 1 copper site" evidence="10">
    <location>
        <position position="184"/>
    </location>
    <ligand>
        <name>Cu cation</name>
        <dbReference type="ChEBI" id="CHEBI:23378"/>
        <label>1</label>
    </ligand>
</feature>
<keyword evidence="14" id="KW-1185">Reference proteome</keyword>
<dbReference type="EC" id="1.7.2.1" evidence="3"/>
<feature type="binding site" description="type 1 copper site" evidence="10">
    <location>
        <position position="170"/>
    </location>
    <ligand>
        <name>Cu cation</name>
        <dbReference type="ChEBI" id="CHEBI:23378"/>
        <label>1</label>
    </ligand>
</feature>
<organism evidence="13 14">
    <name type="scientific">Halobellus ruber</name>
    <dbReference type="NCBI Taxonomy" id="2761102"/>
    <lineage>
        <taxon>Archaea</taxon>
        <taxon>Methanobacteriati</taxon>
        <taxon>Methanobacteriota</taxon>
        <taxon>Stenosarchaea group</taxon>
        <taxon>Halobacteria</taxon>
        <taxon>Halobacteriales</taxon>
        <taxon>Haloferacaceae</taxon>
        <taxon>Halobellus</taxon>
    </lineage>
</organism>
<evidence type="ECO:0000256" key="3">
    <source>
        <dbReference type="ARBA" id="ARBA00011882"/>
    </source>
</evidence>
<proteinExistence type="predicted"/>
<evidence type="ECO:0000313" key="13">
    <source>
        <dbReference type="EMBL" id="MBB6646685.1"/>
    </source>
</evidence>
<feature type="binding site" description="type 1 copper site" evidence="10">
    <location>
        <position position="135"/>
    </location>
    <ligand>
        <name>Cu cation</name>
        <dbReference type="ChEBI" id="CHEBI:23378"/>
        <label>1</label>
    </ligand>
</feature>
<evidence type="ECO:0000256" key="2">
    <source>
        <dbReference type="ARBA" id="ARBA00011233"/>
    </source>
</evidence>
<dbReference type="PRINTS" id="PR00695">
    <property type="entry name" value="CUNO2RDTASE"/>
</dbReference>
<protein>
    <recommendedName>
        <fullName evidence="4">Copper-containing nitrite reductase</fullName>
        <ecNumber evidence="3">1.7.2.1</ecNumber>
    </recommendedName>
</protein>
<dbReference type="InterPro" id="IPR006311">
    <property type="entry name" value="TAT_signal"/>
</dbReference>
<evidence type="ECO:0000256" key="4">
    <source>
        <dbReference type="ARBA" id="ARBA00017290"/>
    </source>
</evidence>
<accession>A0A7J9SI93</accession>
<dbReference type="InterPro" id="IPR008972">
    <property type="entry name" value="Cupredoxin"/>
</dbReference>
<sequence length="360" mass="38206">MFDTTRRRTLQALGLGGAASLAGCASTAPTADNTQATTDTATEAMSTPGSTDADRVAADPTDIPDPIDRDTSKEVDVTLRSEEVVAEIEEGVTFSYMTYGGQVPGPLIRVRQGDTINLTFENAESNSMPHNVDFHACAGPGGGAEATTTAPGETAELRFRATYPGAYIYHCAVPNLDMHISAGMFGIILVEPPEGLPEVDHEIYVGQHEVYTNKPAGEAGHHGFDMDAMASEEPSYVLMNGEKYALTPNAYGPAVTAGTDETVRVFFVDGGPNLASSFHPIGSVWETLYPDGSLSTDPQTHIQTREVPPGSTTVATMNSPVPGDFKLVDHSLSRVARKGCMAIVRAEGEERPEIFDPDPA</sequence>
<evidence type="ECO:0000256" key="11">
    <source>
        <dbReference type="SAM" id="MobiDB-lite"/>
    </source>
</evidence>
<dbReference type="RefSeq" id="WP_185193043.1">
    <property type="nucleotide sequence ID" value="NZ_JACKXD010000003.1"/>
</dbReference>
<dbReference type="CDD" id="cd11020">
    <property type="entry name" value="CuRO_1_CuNIR"/>
    <property type="match status" value="1"/>
</dbReference>
<dbReference type="Proteomes" id="UP000546257">
    <property type="component" value="Unassembled WGS sequence"/>
</dbReference>
<dbReference type="PROSITE" id="PS51318">
    <property type="entry name" value="TAT"/>
    <property type="match status" value="1"/>
</dbReference>
<dbReference type="EMBL" id="JACKXD010000003">
    <property type="protein sequence ID" value="MBB6646685.1"/>
    <property type="molecule type" value="Genomic_DNA"/>
</dbReference>
<dbReference type="InterPro" id="IPR045087">
    <property type="entry name" value="Cu-oxidase_fam"/>
</dbReference>
<gene>
    <name evidence="13" type="primary">nirK</name>
    <name evidence="13" type="ORF">H5V44_10380</name>
</gene>
<comment type="subunit">
    <text evidence="2">Homotrimer.</text>
</comment>
<evidence type="ECO:0000256" key="5">
    <source>
        <dbReference type="ARBA" id="ARBA00022723"/>
    </source>
</evidence>
<dbReference type="InterPro" id="IPR001287">
    <property type="entry name" value="NO2-reductase_Cu"/>
</dbReference>
<keyword evidence="5 10" id="KW-0479">Metal-binding</keyword>
<evidence type="ECO:0000256" key="8">
    <source>
        <dbReference type="ARBA" id="ARBA00023008"/>
    </source>
</evidence>
<evidence type="ECO:0000256" key="1">
    <source>
        <dbReference type="ARBA" id="ARBA00001960"/>
    </source>
</evidence>
<reference evidence="13 14" key="1">
    <citation type="submission" date="2020-08" db="EMBL/GenBank/DDBJ databases">
        <authorList>
            <person name="Seo M.-J."/>
        </authorList>
    </citation>
    <scope>NUCLEOTIDE SEQUENCE [LARGE SCALE GENOMIC DNA]</scope>
    <source>
        <strain evidence="13 14">MBLA0160</strain>
    </source>
</reference>
<dbReference type="SUPFAM" id="SSF49503">
    <property type="entry name" value="Cupredoxins"/>
    <property type="match status" value="2"/>
</dbReference>
<comment type="catalytic activity">
    <reaction evidence="9">
        <text>nitric oxide + Fe(III)-[cytochrome c] + H2O = Fe(II)-[cytochrome c] + nitrite + 2 H(+)</text>
        <dbReference type="Rhea" id="RHEA:15233"/>
        <dbReference type="Rhea" id="RHEA-COMP:10350"/>
        <dbReference type="Rhea" id="RHEA-COMP:14399"/>
        <dbReference type="ChEBI" id="CHEBI:15377"/>
        <dbReference type="ChEBI" id="CHEBI:15378"/>
        <dbReference type="ChEBI" id="CHEBI:16301"/>
        <dbReference type="ChEBI" id="CHEBI:16480"/>
        <dbReference type="ChEBI" id="CHEBI:29033"/>
        <dbReference type="ChEBI" id="CHEBI:29034"/>
        <dbReference type="EC" id="1.7.2.1"/>
    </reaction>
</comment>
<dbReference type="CDD" id="cd04208">
    <property type="entry name" value="CuRO_2_CuNIR"/>
    <property type="match status" value="1"/>
</dbReference>
<comment type="cofactor">
    <cofactor evidence="10">
        <name>Cu(2+)</name>
        <dbReference type="ChEBI" id="CHEBI:29036"/>
    </cofactor>
</comment>
<evidence type="ECO:0000313" key="14">
    <source>
        <dbReference type="Proteomes" id="UP000546257"/>
    </source>
</evidence>
<feature type="domain" description="Plastocyanin-like" evidence="12">
    <location>
        <begin position="87"/>
        <end position="194"/>
    </location>
</feature>
<dbReference type="AlphaFoldDB" id="A0A7J9SI93"/>
<feature type="binding site" description="type 1 copper site" evidence="10">
    <location>
        <position position="330"/>
    </location>
    <ligand>
        <name>Cu cation</name>
        <dbReference type="ChEBI" id="CHEBI:23378"/>
        <label>1</label>
    </ligand>
</feature>
<dbReference type="Gene3D" id="2.60.40.420">
    <property type="entry name" value="Cupredoxins - blue copper proteins"/>
    <property type="match status" value="2"/>
</dbReference>
<dbReference type="GO" id="GO:0050421">
    <property type="term" value="F:nitrite reductase (NO-forming) activity"/>
    <property type="evidence" value="ECO:0007669"/>
    <property type="project" value="UniProtKB-EC"/>
</dbReference>